<dbReference type="Proteomes" id="UP000785679">
    <property type="component" value="Unassembled WGS sequence"/>
</dbReference>
<evidence type="ECO:0000313" key="2">
    <source>
        <dbReference type="Proteomes" id="UP000785679"/>
    </source>
</evidence>
<evidence type="ECO:0000313" key="1">
    <source>
        <dbReference type="EMBL" id="TNV82305.1"/>
    </source>
</evidence>
<dbReference type="EMBL" id="RRYP01005120">
    <property type="protein sequence ID" value="TNV82305.1"/>
    <property type="molecule type" value="Genomic_DNA"/>
</dbReference>
<keyword evidence="2" id="KW-1185">Reference proteome</keyword>
<dbReference type="AlphaFoldDB" id="A0A8J8NXQ5"/>
<accession>A0A8J8NXQ5</accession>
<proteinExistence type="predicted"/>
<gene>
    <name evidence="1" type="ORF">FGO68_gene3414</name>
</gene>
<protein>
    <submittedName>
        <fullName evidence="1">Uncharacterized protein</fullName>
    </submittedName>
</protein>
<name>A0A8J8NXQ5_HALGN</name>
<reference evidence="1" key="1">
    <citation type="submission" date="2019-06" db="EMBL/GenBank/DDBJ databases">
        <authorList>
            <person name="Zheng W."/>
        </authorList>
    </citation>
    <scope>NUCLEOTIDE SEQUENCE</scope>
    <source>
        <strain evidence="1">QDHG01</strain>
    </source>
</reference>
<comment type="caution">
    <text evidence="1">The sequence shown here is derived from an EMBL/GenBank/DDBJ whole genome shotgun (WGS) entry which is preliminary data.</text>
</comment>
<organism evidence="1 2">
    <name type="scientific">Halteria grandinella</name>
    <dbReference type="NCBI Taxonomy" id="5974"/>
    <lineage>
        <taxon>Eukaryota</taxon>
        <taxon>Sar</taxon>
        <taxon>Alveolata</taxon>
        <taxon>Ciliophora</taxon>
        <taxon>Intramacronucleata</taxon>
        <taxon>Spirotrichea</taxon>
        <taxon>Stichotrichia</taxon>
        <taxon>Sporadotrichida</taxon>
        <taxon>Halteriidae</taxon>
        <taxon>Halteria</taxon>
    </lineage>
</organism>
<sequence>MEEDQAISTTINAKNGVAPYPDQCRLELEDIAEHFDLYDISRRNQAKNQIYSSNKILENNLLESKGVDKFSQIFASRDQKQRLLADALNHLIFLDSEERLLILSSYNQMIQQRCHQQKRGAIISKREIKPRSTPNSPKHAFTESFQGKYWMSNLAHNIDPAQSNAIDMSLNENQEDIEEEISIEALLFQQNEEFRVTLDTLKGQLLCLTRQLSLEIKHKQILVKALREHRLKNSQQDMKTKDENSFEEKAVAERQIKTHNNLQIAVEPLDIQTDSALLKLESETPKFFASYVTPSNRDNHSKNLMFNFNFPETAQD</sequence>